<accession>A0A1B7L5P8</accession>
<gene>
    <name evidence="1" type="ORF">A9B99_20585</name>
</gene>
<reference evidence="2" key="1">
    <citation type="submission" date="2016-05" db="EMBL/GenBank/DDBJ databases">
        <authorList>
            <person name="Behera P."/>
            <person name="Vaishampayan P."/>
            <person name="Singh N."/>
            <person name="Raina V."/>
            <person name="Suar M."/>
            <person name="Pattnaik A."/>
            <person name="Rastogi G."/>
        </authorList>
    </citation>
    <scope>NUCLEOTIDE SEQUENCE [LARGE SCALE GENOMIC DNA]</scope>
    <source>
        <strain evidence="2">MP23</strain>
    </source>
</reference>
<dbReference type="EMBL" id="LYRP01000006">
    <property type="protein sequence ID" value="OAT77606.1"/>
    <property type="molecule type" value="Genomic_DNA"/>
</dbReference>
<dbReference type="AlphaFoldDB" id="A0A1B7L5P8"/>
<evidence type="ECO:0000313" key="2">
    <source>
        <dbReference type="Proteomes" id="UP000078225"/>
    </source>
</evidence>
<evidence type="ECO:0000313" key="1">
    <source>
        <dbReference type="EMBL" id="OAT77606.1"/>
    </source>
</evidence>
<comment type="caution">
    <text evidence="1">The sequence shown here is derived from an EMBL/GenBank/DDBJ whole genome shotgun (WGS) entry which is preliminary data.</text>
</comment>
<organism evidence="1 2">
    <name type="scientific">Mangrovibacter phragmitis</name>
    <dbReference type="NCBI Taxonomy" id="1691903"/>
    <lineage>
        <taxon>Bacteria</taxon>
        <taxon>Pseudomonadati</taxon>
        <taxon>Pseudomonadota</taxon>
        <taxon>Gammaproteobacteria</taxon>
        <taxon>Enterobacterales</taxon>
        <taxon>Enterobacteriaceae</taxon>
        <taxon>Mangrovibacter</taxon>
    </lineage>
</organism>
<proteinExistence type="predicted"/>
<dbReference type="Proteomes" id="UP000078225">
    <property type="component" value="Unassembled WGS sequence"/>
</dbReference>
<dbReference type="STRING" id="1691903.A9B99_20585"/>
<name>A0A1B7L5P8_9ENTR</name>
<keyword evidence="2" id="KW-1185">Reference proteome</keyword>
<protein>
    <submittedName>
        <fullName evidence="1">Uncharacterized protein</fullName>
    </submittedName>
</protein>
<sequence>MSVLFMNESVTVDFRMHLLSSSGSGFFACRDAAQVMVICLAHRFLNLAVFKRFLADLSVHCKVQ</sequence>